<dbReference type="AlphaFoldDB" id="A0A9D4F6T7"/>
<evidence type="ECO:0000313" key="2">
    <source>
        <dbReference type="EMBL" id="KAH3793390.1"/>
    </source>
</evidence>
<dbReference type="SUPFAM" id="SSF56436">
    <property type="entry name" value="C-type lectin-like"/>
    <property type="match status" value="1"/>
</dbReference>
<dbReference type="Gene3D" id="3.10.100.10">
    <property type="entry name" value="Mannose-Binding Protein A, subunit A"/>
    <property type="match status" value="1"/>
</dbReference>
<comment type="caution">
    <text evidence="2">The sequence shown here is derived from an EMBL/GenBank/DDBJ whole genome shotgun (WGS) entry which is preliminary data.</text>
</comment>
<dbReference type="InterPro" id="IPR001304">
    <property type="entry name" value="C-type_lectin-like"/>
</dbReference>
<sequence length="125" mass="14824">MVKYRHSCYYRSKIGRQWLPSKLECEAMGAHLLVVTDSEENDFIYNVLFRDEPNFQIFIGGFRLMEESTYQWITGEPWTFANWNPLEPSLAVWDTGESEECVCITGQWNWTDIPCNQTRMFVCEF</sequence>
<accession>A0A9D4F6T7</accession>
<dbReference type="InterPro" id="IPR016186">
    <property type="entry name" value="C-type_lectin-like/link_sf"/>
</dbReference>
<organism evidence="2 3">
    <name type="scientific">Dreissena polymorpha</name>
    <name type="common">Zebra mussel</name>
    <name type="synonym">Mytilus polymorpha</name>
    <dbReference type="NCBI Taxonomy" id="45954"/>
    <lineage>
        <taxon>Eukaryota</taxon>
        <taxon>Metazoa</taxon>
        <taxon>Spiralia</taxon>
        <taxon>Lophotrochozoa</taxon>
        <taxon>Mollusca</taxon>
        <taxon>Bivalvia</taxon>
        <taxon>Autobranchia</taxon>
        <taxon>Heteroconchia</taxon>
        <taxon>Euheterodonta</taxon>
        <taxon>Imparidentia</taxon>
        <taxon>Neoheterodontei</taxon>
        <taxon>Myida</taxon>
        <taxon>Dreissenoidea</taxon>
        <taxon>Dreissenidae</taxon>
        <taxon>Dreissena</taxon>
    </lineage>
</organism>
<evidence type="ECO:0000313" key="3">
    <source>
        <dbReference type="Proteomes" id="UP000828390"/>
    </source>
</evidence>
<evidence type="ECO:0000259" key="1">
    <source>
        <dbReference type="PROSITE" id="PS50041"/>
    </source>
</evidence>
<gene>
    <name evidence="2" type="ORF">DPMN_146898</name>
</gene>
<dbReference type="PROSITE" id="PS50041">
    <property type="entry name" value="C_TYPE_LECTIN_2"/>
    <property type="match status" value="1"/>
</dbReference>
<reference evidence="2" key="2">
    <citation type="submission" date="2020-11" db="EMBL/GenBank/DDBJ databases">
        <authorList>
            <person name="McCartney M.A."/>
            <person name="Auch B."/>
            <person name="Kono T."/>
            <person name="Mallez S."/>
            <person name="Becker A."/>
            <person name="Gohl D.M."/>
            <person name="Silverstein K.A.T."/>
            <person name="Koren S."/>
            <person name="Bechman K.B."/>
            <person name="Herman A."/>
            <person name="Abrahante J.E."/>
            <person name="Garbe J."/>
        </authorList>
    </citation>
    <scope>NUCLEOTIDE SEQUENCE</scope>
    <source>
        <strain evidence="2">Duluth1</strain>
        <tissue evidence="2">Whole animal</tissue>
    </source>
</reference>
<dbReference type="InterPro" id="IPR050111">
    <property type="entry name" value="C-type_lectin/snaclec_domain"/>
</dbReference>
<proteinExistence type="predicted"/>
<dbReference type="Proteomes" id="UP000828390">
    <property type="component" value="Unassembled WGS sequence"/>
</dbReference>
<dbReference type="EMBL" id="JAIWYP010000007">
    <property type="protein sequence ID" value="KAH3793390.1"/>
    <property type="molecule type" value="Genomic_DNA"/>
</dbReference>
<name>A0A9D4F6T7_DREPO</name>
<dbReference type="Pfam" id="PF00059">
    <property type="entry name" value="Lectin_C"/>
    <property type="match status" value="1"/>
</dbReference>
<protein>
    <recommendedName>
        <fullName evidence="1">C-type lectin domain-containing protein</fullName>
    </recommendedName>
</protein>
<dbReference type="CDD" id="cd00037">
    <property type="entry name" value="CLECT"/>
    <property type="match status" value="1"/>
</dbReference>
<reference evidence="2" key="1">
    <citation type="journal article" date="2019" name="bioRxiv">
        <title>The Genome of the Zebra Mussel, Dreissena polymorpha: A Resource for Invasive Species Research.</title>
        <authorList>
            <person name="McCartney M.A."/>
            <person name="Auch B."/>
            <person name="Kono T."/>
            <person name="Mallez S."/>
            <person name="Zhang Y."/>
            <person name="Obille A."/>
            <person name="Becker A."/>
            <person name="Abrahante J.E."/>
            <person name="Garbe J."/>
            <person name="Badalamenti J.P."/>
            <person name="Herman A."/>
            <person name="Mangelson H."/>
            <person name="Liachko I."/>
            <person name="Sullivan S."/>
            <person name="Sone E.D."/>
            <person name="Koren S."/>
            <person name="Silverstein K.A.T."/>
            <person name="Beckman K.B."/>
            <person name="Gohl D.M."/>
        </authorList>
    </citation>
    <scope>NUCLEOTIDE SEQUENCE</scope>
    <source>
        <strain evidence="2">Duluth1</strain>
        <tissue evidence="2">Whole animal</tissue>
    </source>
</reference>
<dbReference type="InterPro" id="IPR016187">
    <property type="entry name" value="CTDL_fold"/>
</dbReference>
<keyword evidence="3" id="KW-1185">Reference proteome</keyword>
<dbReference type="PANTHER" id="PTHR22803">
    <property type="entry name" value="MANNOSE, PHOSPHOLIPASE, LECTIN RECEPTOR RELATED"/>
    <property type="match status" value="1"/>
</dbReference>
<feature type="domain" description="C-type lectin" evidence="1">
    <location>
        <begin position="4"/>
        <end position="124"/>
    </location>
</feature>
<dbReference type="SMART" id="SM00034">
    <property type="entry name" value="CLECT"/>
    <property type="match status" value="1"/>
</dbReference>